<accession>A0A6J4MLL1</accession>
<feature type="compositionally biased region" description="Basic and acidic residues" evidence="1">
    <location>
        <begin position="370"/>
        <end position="380"/>
    </location>
</feature>
<feature type="compositionally biased region" description="Basic and acidic residues" evidence="1">
    <location>
        <begin position="204"/>
        <end position="216"/>
    </location>
</feature>
<feature type="non-terminal residue" evidence="2">
    <location>
        <position position="1"/>
    </location>
</feature>
<dbReference type="AlphaFoldDB" id="A0A6J4MLL1"/>
<feature type="compositionally biased region" description="Low complexity" evidence="1">
    <location>
        <begin position="39"/>
        <end position="54"/>
    </location>
</feature>
<organism evidence="2">
    <name type="scientific">uncultured Gemmatimonadaceae bacterium</name>
    <dbReference type="NCBI Taxonomy" id="246130"/>
    <lineage>
        <taxon>Bacteria</taxon>
        <taxon>Pseudomonadati</taxon>
        <taxon>Gemmatimonadota</taxon>
        <taxon>Gemmatimonadia</taxon>
        <taxon>Gemmatimonadales</taxon>
        <taxon>Gemmatimonadaceae</taxon>
        <taxon>environmental samples</taxon>
    </lineage>
</organism>
<sequence>DRLDPGVLGGRLPRGRRRRRVGVPALWTAPPRPLRRPAARAAPRAAMGPVAVPRRAPDSRRRGAGLARRGGHAAHRAPRTGARGRRAHPLGEGRGAQPDRVVQGAGDERGGDARPGARRARARRAHRGERGRGARGVRGGGAGPGARLRARDHPARDPRHDPRDGRGAHARARAHWRRGQGGARVRRGERLRRHVDAARALPCRGKEDDGDRDRRAARLATARRDRVPHRRRDGAHRDVEGVRRAARRRVVGPRGATAADGRRAGHRLRADRPRVRGRQRPRHAVGGPRDARERAAGAGPARRPAHPARARGEPRRRRGGGRADHPRRHRAPGARQRRRRRARGRLCARRARRARARRPGRAGERGGGLQHRERRELPGL</sequence>
<feature type="compositionally biased region" description="Basic and acidic residues" evidence="1">
    <location>
        <begin position="149"/>
        <end position="167"/>
    </location>
</feature>
<feature type="non-terminal residue" evidence="2">
    <location>
        <position position="380"/>
    </location>
</feature>
<gene>
    <name evidence="2" type="ORF">AVDCRST_MAG11-4136</name>
</gene>
<feature type="compositionally biased region" description="Basic residues" evidence="1">
    <location>
        <begin position="69"/>
        <end position="88"/>
    </location>
</feature>
<dbReference type="GO" id="GO:0004795">
    <property type="term" value="F:threonine synthase activity"/>
    <property type="evidence" value="ECO:0007669"/>
    <property type="project" value="UniProtKB-EC"/>
</dbReference>
<evidence type="ECO:0000256" key="1">
    <source>
        <dbReference type="SAM" id="MobiDB-lite"/>
    </source>
</evidence>
<dbReference type="EMBL" id="CADCTU010000883">
    <property type="protein sequence ID" value="CAA9361228.1"/>
    <property type="molecule type" value="Genomic_DNA"/>
</dbReference>
<protein>
    <submittedName>
        <fullName evidence="2">Threonine synthase</fullName>
        <ecNumber evidence="2">4.2.3.1</ecNumber>
    </submittedName>
</protein>
<feature type="compositionally biased region" description="Basic residues" evidence="1">
    <location>
        <begin position="303"/>
        <end position="360"/>
    </location>
</feature>
<reference evidence="2" key="1">
    <citation type="submission" date="2020-02" db="EMBL/GenBank/DDBJ databases">
        <authorList>
            <person name="Meier V. D."/>
        </authorList>
    </citation>
    <scope>NUCLEOTIDE SEQUENCE</scope>
    <source>
        <strain evidence="2">AVDCRST_MAG11</strain>
    </source>
</reference>
<feature type="compositionally biased region" description="Basic residues" evidence="1">
    <location>
        <begin position="116"/>
        <end position="135"/>
    </location>
</feature>
<name>A0A6J4MLL1_9BACT</name>
<feature type="compositionally biased region" description="Basic and acidic residues" evidence="1">
    <location>
        <begin position="260"/>
        <end position="274"/>
    </location>
</feature>
<proteinExistence type="predicted"/>
<keyword evidence="2" id="KW-0456">Lyase</keyword>
<evidence type="ECO:0000313" key="2">
    <source>
        <dbReference type="EMBL" id="CAA9361228.1"/>
    </source>
</evidence>
<dbReference type="EC" id="4.2.3.1" evidence="2"/>
<feature type="compositionally biased region" description="Basic residues" evidence="1">
    <location>
        <begin position="168"/>
        <end position="193"/>
    </location>
</feature>
<feature type="region of interest" description="Disordered" evidence="1">
    <location>
        <begin position="1"/>
        <end position="380"/>
    </location>
</feature>